<dbReference type="Gene3D" id="3.40.50.1820">
    <property type="entry name" value="alpha/beta hydrolase"/>
    <property type="match status" value="1"/>
</dbReference>
<gene>
    <name evidence="2" type="ORF">PRVXH_000289</name>
</gene>
<dbReference type="InterPro" id="IPR003140">
    <property type="entry name" value="PLipase/COase/thioEstase"/>
</dbReference>
<evidence type="ECO:0000259" key="1">
    <source>
        <dbReference type="Pfam" id="PF02230"/>
    </source>
</evidence>
<dbReference type="InterPro" id="IPR029058">
    <property type="entry name" value="AB_hydrolase_fold"/>
</dbReference>
<reference evidence="2" key="2">
    <citation type="submission" date="2024-06" db="EMBL/GenBank/DDBJ databases">
        <authorList>
            <person name="Petrova K.O."/>
            <person name="Toshchakov S.V."/>
            <person name="Boltjanskaja Y.V."/>
            <person name="Kevbrin V.V."/>
        </authorList>
    </citation>
    <scope>NUCLEOTIDE SEQUENCE</scope>
    <source>
        <strain evidence="2">Z-710</strain>
    </source>
</reference>
<organism evidence="2">
    <name type="scientific">Proteinivorax hydrogeniformans</name>
    <dbReference type="NCBI Taxonomy" id="1826727"/>
    <lineage>
        <taxon>Bacteria</taxon>
        <taxon>Bacillati</taxon>
        <taxon>Bacillota</taxon>
        <taxon>Clostridia</taxon>
        <taxon>Eubacteriales</taxon>
        <taxon>Proteinivoracaceae</taxon>
        <taxon>Proteinivorax</taxon>
    </lineage>
</organism>
<accession>A0AAU8HUC9</accession>
<dbReference type="EMBL" id="CP159485">
    <property type="protein sequence ID" value="XCI28993.1"/>
    <property type="molecule type" value="Genomic_DNA"/>
</dbReference>
<reference evidence="2" key="1">
    <citation type="journal article" date="2018" name="Antonie Van Leeuwenhoek">
        <title>Proteinivorax hydrogeniformans sp. nov., an anaerobic, haloalkaliphilic bacterium fermenting proteinaceous compounds with high hydrogen production.</title>
        <authorList>
            <person name="Boltyanskaya Y."/>
            <person name="Detkova E."/>
            <person name="Pimenov N."/>
            <person name="Kevbrin V."/>
        </authorList>
    </citation>
    <scope>NUCLEOTIDE SEQUENCE</scope>
    <source>
        <strain evidence="2">Z-710</strain>
    </source>
</reference>
<protein>
    <submittedName>
        <fullName evidence="2">Prolyl oligopeptidase family serine peptidase</fullName>
    </submittedName>
</protein>
<dbReference type="RefSeq" id="WP_353893543.1">
    <property type="nucleotide sequence ID" value="NZ_CP159485.1"/>
</dbReference>
<dbReference type="AlphaFoldDB" id="A0AAU8HUC9"/>
<dbReference type="GO" id="GO:0016787">
    <property type="term" value="F:hydrolase activity"/>
    <property type="evidence" value="ECO:0007669"/>
    <property type="project" value="InterPro"/>
</dbReference>
<sequence length="136" mass="15373">MELTRKIAGIFSIPKARTILGGFSMGGYGVYRIYDYCPDFFTSLAIFSGHHSMGKTLCGGPDYGTPDKISLFKDIPMIIFHGSEDRNCPYQEVKNFFDEITKVNPNCTIHVQQGEGHSGLTRQWYNKFSKWISIST</sequence>
<name>A0AAU8HUC9_9FIRM</name>
<evidence type="ECO:0000313" key="2">
    <source>
        <dbReference type="EMBL" id="XCI28993.1"/>
    </source>
</evidence>
<dbReference type="SUPFAM" id="SSF53474">
    <property type="entry name" value="alpha/beta-Hydrolases"/>
    <property type="match status" value="1"/>
</dbReference>
<feature type="domain" description="Phospholipase/carboxylesterase/thioesterase" evidence="1">
    <location>
        <begin position="12"/>
        <end position="121"/>
    </location>
</feature>
<proteinExistence type="predicted"/>
<dbReference type="Pfam" id="PF02230">
    <property type="entry name" value="Abhydrolase_2"/>
    <property type="match status" value="1"/>
</dbReference>